<evidence type="ECO:0000259" key="3">
    <source>
        <dbReference type="SMART" id="SM00910"/>
    </source>
</evidence>
<dbReference type="STRING" id="713585.THITH_13695"/>
<keyword evidence="1" id="KW-0479">Metal-binding</keyword>
<sequence>MAGFDHHAAARLWPYLRTGQALILSRELSNPVDPRAVRITWLGEQLGYLPRADNTLAAGLLDRRIPLIARIHTLRLSQDPWERIELDVYAEPKT</sequence>
<keyword evidence="4" id="KW-0238">DNA-binding</keyword>
<protein>
    <submittedName>
        <fullName evidence="4">DNA-binding protein</fullName>
    </submittedName>
</protein>
<proteinExistence type="predicted"/>
<reference evidence="4 5" key="1">
    <citation type="submission" date="2013-12" db="EMBL/GenBank/DDBJ databases">
        <authorList>
            <consortium name="DOE Joint Genome Institute"/>
            <person name="Muyzer G."/>
            <person name="Huntemann M."/>
            <person name="Han J."/>
            <person name="Chen A."/>
            <person name="Kyrpides N."/>
            <person name="Mavromatis K."/>
            <person name="Markowitz V."/>
            <person name="Palaniappan K."/>
            <person name="Ivanova N."/>
            <person name="Schaumberg A."/>
            <person name="Pati A."/>
            <person name="Liolios K."/>
            <person name="Nordberg H.P."/>
            <person name="Cantor M.N."/>
            <person name="Hua S.X."/>
            <person name="Woyke T."/>
        </authorList>
    </citation>
    <scope>NUCLEOTIDE SEQUENCE [LARGE SCALE GENOMIC DNA]</scope>
    <source>
        <strain evidence="4 5">ARh 1</strain>
    </source>
</reference>
<dbReference type="HOGENOM" id="CLU_154672_0_1_6"/>
<name>W0DL06_9GAMM</name>
<keyword evidence="2" id="KW-0378">Hydrolase</keyword>
<dbReference type="Gene3D" id="3.30.70.2330">
    <property type="match status" value="1"/>
</dbReference>
<evidence type="ECO:0000256" key="2">
    <source>
        <dbReference type="ARBA" id="ARBA00022801"/>
    </source>
</evidence>
<accession>W0DL06</accession>
<dbReference type="AlphaFoldDB" id="W0DL06"/>
<evidence type="ECO:0000313" key="4">
    <source>
        <dbReference type="EMBL" id="AHE99141.1"/>
    </source>
</evidence>
<dbReference type="KEGG" id="tti:THITH_13695"/>
<gene>
    <name evidence="4" type="ORF">THITH_13695</name>
</gene>
<dbReference type="Pfam" id="PF08797">
    <property type="entry name" value="HIRAN"/>
    <property type="match status" value="1"/>
</dbReference>
<dbReference type="GO" id="GO:0008270">
    <property type="term" value="F:zinc ion binding"/>
    <property type="evidence" value="ECO:0007669"/>
    <property type="project" value="InterPro"/>
</dbReference>
<organism evidence="4 5">
    <name type="scientific">Thioalkalivibrio paradoxus ARh 1</name>
    <dbReference type="NCBI Taxonomy" id="713585"/>
    <lineage>
        <taxon>Bacteria</taxon>
        <taxon>Pseudomonadati</taxon>
        <taxon>Pseudomonadota</taxon>
        <taxon>Gammaproteobacteria</taxon>
        <taxon>Chromatiales</taxon>
        <taxon>Ectothiorhodospiraceae</taxon>
        <taxon>Thioalkalivibrio</taxon>
    </lineage>
</organism>
<dbReference type="GO" id="GO:0016818">
    <property type="term" value="F:hydrolase activity, acting on acid anhydrides, in phosphorus-containing anhydrides"/>
    <property type="evidence" value="ECO:0007669"/>
    <property type="project" value="InterPro"/>
</dbReference>
<dbReference type="Proteomes" id="UP000005289">
    <property type="component" value="Chromosome"/>
</dbReference>
<keyword evidence="5" id="KW-1185">Reference proteome</keyword>
<dbReference type="GO" id="GO:0003677">
    <property type="term" value="F:DNA binding"/>
    <property type="evidence" value="ECO:0007669"/>
    <property type="project" value="UniProtKB-KW"/>
</dbReference>
<evidence type="ECO:0000313" key="5">
    <source>
        <dbReference type="Proteomes" id="UP000005289"/>
    </source>
</evidence>
<evidence type="ECO:0000256" key="1">
    <source>
        <dbReference type="ARBA" id="ARBA00022723"/>
    </source>
</evidence>
<feature type="domain" description="HIRAN" evidence="3">
    <location>
        <begin position="1"/>
        <end position="92"/>
    </location>
</feature>
<dbReference type="InterPro" id="IPR014905">
    <property type="entry name" value="HIRAN"/>
</dbReference>
<dbReference type="SMART" id="SM00910">
    <property type="entry name" value="HIRAN"/>
    <property type="match status" value="1"/>
</dbReference>
<dbReference type="EMBL" id="CP007029">
    <property type="protein sequence ID" value="AHE99141.1"/>
    <property type="molecule type" value="Genomic_DNA"/>
</dbReference>